<accession>A0A7Y6QA32</accession>
<reference evidence="1 2" key="1">
    <citation type="submission" date="2020-06" db="EMBL/GenBank/DDBJ databases">
        <authorList>
            <person name="Grouzdev D.S."/>
        </authorList>
    </citation>
    <scope>NUCLEOTIDE SEQUENCE [LARGE SCALE GENOMIC DNA]</scope>
    <source>
        <strain evidence="1 2">HO-A22</strain>
    </source>
</reference>
<comment type="caution">
    <text evidence="1">The sequence shown here is derived from an EMBL/GenBank/DDBJ whole genome shotgun (WGS) entry which is preliminary data.</text>
</comment>
<protein>
    <submittedName>
        <fullName evidence="1">Uncharacterized protein</fullName>
    </submittedName>
</protein>
<organism evidence="1 2">
    <name type="scientific">Ensifer oleiphilus</name>
    <dbReference type="NCBI Taxonomy" id="2742698"/>
    <lineage>
        <taxon>Bacteria</taxon>
        <taxon>Pseudomonadati</taxon>
        <taxon>Pseudomonadota</taxon>
        <taxon>Alphaproteobacteria</taxon>
        <taxon>Hyphomicrobiales</taxon>
        <taxon>Rhizobiaceae</taxon>
        <taxon>Sinorhizobium/Ensifer group</taxon>
        <taxon>Ensifer</taxon>
    </lineage>
</organism>
<proteinExistence type="predicted"/>
<name>A0A7Y6QA32_9HYPH</name>
<dbReference type="AlphaFoldDB" id="A0A7Y6QA32"/>
<evidence type="ECO:0000313" key="1">
    <source>
        <dbReference type="EMBL" id="NVD41812.1"/>
    </source>
</evidence>
<dbReference type="EMBL" id="JABWDU010000007">
    <property type="protein sequence ID" value="NVD41812.1"/>
    <property type="molecule type" value="Genomic_DNA"/>
</dbReference>
<gene>
    <name evidence="1" type="ORF">HT585_23365</name>
</gene>
<dbReference type="Proteomes" id="UP000520198">
    <property type="component" value="Unassembled WGS sequence"/>
</dbReference>
<keyword evidence="2" id="KW-1185">Reference proteome</keyword>
<dbReference type="RefSeq" id="WP_176355199.1">
    <property type="nucleotide sequence ID" value="NZ_JABWDU010000007.1"/>
</dbReference>
<evidence type="ECO:0000313" key="2">
    <source>
        <dbReference type="Proteomes" id="UP000520198"/>
    </source>
</evidence>
<sequence>MDFEKEGRNRMMMLLPRHQRQISEAKFAAINEFMEAYGIAVWNRNELREQRSPDAVLLKEFEVLCQEMEDEIARKLAGVPAPKEPLTTSRFSVAKRCGGTAMFT</sequence>